<protein>
    <submittedName>
        <fullName evidence="3">Putative secreted protein</fullName>
    </submittedName>
</protein>
<feature type="region of interest" description="Disordered" evidence="1">
    <location>
        <begin position="41"/>
        <end position="63"/>
    </location>
</feature>
<sequence length="138" mass="14952">MASRSLSAIFTVSTVFFAARPTSSLPPSLGMTVSSKLELASNSASRSFSRSSSSTRGSSVFSHSLRDRSCDAVAKNLPLGLIPKAQTSPWCPSRVTTFWKLSASHCLMLASLLPVKNMCVLGRNCRHMILSSWARIDR</sequence>
<evidence type="ECO:0000256" key="1">
    <source>
        <dbReference type="SAM" id="MobiDB-lite"/>
    </source>
</evidence>
<evidence type="ECO:0000313" key="3">
    <source>
        <dbReference type="EMBL" id="MXU92819.1"/>
    </source>
</evidence>
<dbReference type="AlphaFoldDB" id="A0A6B0USQ0"/>
<name>A0A6B0USQ0_IXORI</name>
<proteinExistence type="predicted"/>
<organism evidence="3">
    <name type="scientific">Ixodes ricinus</name>
    <name type="common">Common tick</name>
    <name type="synonym">Acarus ricinus</name>
    <dbReference type="NCBI Taxonomy" id="34613"/>
    <lineage>
        <taxon>Eukaryota</taxon>
        <taxon>Metazoa</taxon>
        <taxon>Ecdysozoa</taxon>
        <taxon>Arthropoda</taxon>
        <taxon>Chelicerata</taxon>
        <taxon>Arachnida</taxon>
        <taxon>Acari</taxon>
        <taxon>Parasitiformes</taxon>
        <taxon>Ixodida</taxon>
        <taxon>Ixodoidea</taxon>
        <taxon>Ixodidae</taxon>
        <taxon>Ixodinae</taxon>
        <taxon>Ixodes</taxon>
    </lineage>
</organism>
<dbReference type="EMBL" id="GIFC01010736">
    <property type="protein sequence ID" value="MXU92819.1"/>
    <property type="molecule type" value="Transcribed_RNA"/>
</dbReference>
<reference evidence="3" key="1">
    <citation type="submission" date="2019-12" db="EMBL/GenBank/DDBJ databases">
        <title>An insight into the sialome of adult female Ixodes ricinus ticks feeding for 6 days.</title>
        <authorList>
            <person name="Perner J."/>
            <person name="Ribeiro J.M.C."/>
        </authorList>
    </citation>
    <scope>NUCLEOTIDE SEQUENCE</scope>
    <source>
        <strain evidence="3">Semi-engorged</strain>
        <tissue evidence="3">Salivary glands</tissue>
    </source>
</reference>
<evidence type="ECO:0000256" key="2">
    <source>
        <dbReference type="SAM" id="SignalP"/>
    </source>
</evidence>
<keyword evidence="2" id="KW-0732">Signal</keyword>
<feature type="chain" id="PRO_5025474861" evidence="2">
    <location>
        <begin position="25"/>
        <end position="138"/>
    </location>
</feature>
<accession>A0A6B0USQ0</accession>
<feature type="signal peptide" evidence="2">
    <location>
        <begin position="1"/>
        <end position="24"/>
    </location>
</feature>